<organism evidence="1 2">
    <name type="scientific">Circoviridae sp</name>
    <dbReference type="NCBI Taxonomy" id="1954248"/>
    <lineage>
        <taxon>Viruses</taxon>
        <taxon>Monodnaviria</taxon>
        <taxon>Shotokuvirae</taxon>
        <taxon>Cressdnaviricota</taxon>
        <taxon>Arfiviricetes</taxon>
        <taxon>Rohanvirales</taxon>
        <taxon>Nenyaviridae</taxon>
        <taxon>Galvornvirus</taxon>
        <taxon>Galvornvirus isengard</taxon>
    </lineage>
</organism>
<evidence type="ECO:0000313" key="1">
    <source>
        <dbReference type="EMBL" id="AXH75486.1"/>
    </source>
</evidence>
<dbReference type="EMBL" id="MH617165">
    <property type="protein sequence ID" value="AXH75486.1"/>
    <property type="molecule type" value="Genomic_DNA"/>
</dbReference>
<name>A0A345MVT6_9VIRU</name>
<reference evidence="1 2" key="1">
    <citation type="submission" date="2018-07" db="EMBL/GenBank/DDBJ databases">
        <title>Uncovering a Universe of Circular DNA Viruses in Animal Metagenomes.</title>
        <authorList>
            <person name="Tisza M."/>
            <person name="Buck C."/>
            <person name="Pastrana D."/>
            <person name="Welch N."/>
            <person name="Peretti A."/>
        </authorList>
    </citation>
    <scope>NUCLEOTIDE SEQUENCE [LARGE SCALE GENOMIC DNA]</scope>
    <source>
        <strain evidence="1">Ctbg280</strain>
    </source>
</reference>
<keyword evidence="2" id="KW-1185">Reference proteome</keyword>
<sequence length="291" mass="32565">MPAKRVLFVSPSPAKRRKTTVVRAMPARSRGVRGTVRRRSKVFRKTSRGRSRVGYKAKAKRAAGLSTFGPPNSKQTLRLDQAQTDIPTRTWGAVNLCSIPHNVNNVQNARTGQEAHISGFLHKVNWANVGTQIQCVYEYWIVPRNYDPATVSDATLQDDFHTRHGFEADRDGSWASNLNYLLYDEPINPEKYLVLKKRRFLLAPTSMVSAGGNMGSGKSYREFKNFIPLNRKFTYGAQTDTESVSLPIQAPVFYINFVIPVMTTTGAAPQSGQILREAHIVTFFRDGDSGL</sequence>
<dbReference type="Proteomes" id="UP000278781">
    <property type="component" value="Segment"/>
</dbReference>
<evidence type="ECO:0000313" key="2">
    <source>
        <dbReference type="Proteomes" id="UP000278781"/>
    </source>
</evidence>
<protein>
    <submittedName>
        <fullName evidence="1">Putative capsid protein</fullName>
    </submittedName>
</protein>
<proteinExistence type="predicted"/>
<accession>A0A345MVT6</accession>